<proteinExistence type="predicted"/>
<sequence>MRNEITKQVERARAYSVNFRTAERFGLLHIVVKPVVFWFEQYNEQKQNE</sequence>
<keyword evidence="1" id="KW-0614">Plasmid</keyword>
<geneLocation type="plasmid" evidence="1">
    <name>pWJ1</name>
</geneLocation>
<protein>
    <submittedName>
        <fullName evidence="1">Uncharacterized protein</fullName>
    </submittedName>
</protein>
<dbReference type="EMBL" id="KY924928">
    <property type="protein sequence ID" value="ASF81756.1"/>
    <property type="molecule type" value="Genomic_DNA"/>
</dbReference>
<organism evidence="1">
    <name type="scientific">Escherichia coli</name>
    <dbReference type="NCBI Taxonomy" id="562"/>
    <lineage>
        <taxon>Bacteria</taxon>
        <taxon>Pseudomonadati</taxon>
        <taxon>Pseudomonadota</taxon>
        <taxon>Gammaproteobacteria</taxon>
        <taxon>Enterobacterales</taxon>
        <taxon>Enterobacteriaceae</taxon>
        <taxon>Escherichia</taxon>
    </lineage>
</organism>
<evidence type="ECO:0000313" key="1">
    <source>
        <dbReference type="EMBL" id="ASF81756.1"/>
    </source>
</evidence>
<dbReference type="AlphaFoldDB" id="A0A218N6A4"/>
<name>A0A218N6A4_ECOLX</name>
<reference evidence="1" key="1">
    <citation type="journal article" date="2017" name="MBio">
        <title>Novel Plasmid-Mediated Colistin Resistance Gene mcr-3 in Escherichia coli.</title>
        <authorList>
            <person name="Yin W."/>
            <person name="Li H."/>
            <person name="Shen Y."/>
            <person name="Liu Z."/>
            <person name="Wang S."/>
            <person name="Shen Z."/>
            <person name="Zhang R."/>
            <person name="Walsh T."/>
            <person name="Shen J."/>
            <person name="Wang Y."/>
        </authorList>
    </citation>
    <scope>NUCLEOTIDE SEQUENCE</scope>
    <source>
        <strain evidence="1">WJ1</strain>
        <plasmid evidence="1">pWJ1</plasmid>
    </source>
</reference>
<accession>A0A218N6A4</accession>